<organism evidence="2">
    <name type="scientific">Chromera velia CCMP2878</name>
    <dbReference type="NCBI Taxonomy" id="1169474"/>
    <lineage>
        <taxon>Eukaryota</taxon>
        <taxon>Sar</taxon>
        <taxon>Alveolata</taxon>
        <taxon>Colpodellida</taxon>
        <taxon>Chromeraceae</taxon>
        <taxon>Chromera</taxon>
    </lineage>
</organism>
<feature type="region of interest" description="Disordered" evidence="1">
    <location>
        <begin position="109"/>
        <end position="158"/>
    </location>
</feature>
<dbReference type="PhylomeDB" id="A0A0G4FMR8"/>
<proteinExistence type="predicted"/>
<gene>
    <name evidence="2" type="ORF">Cvel_17846</name>
</gene>
<reference evidence="2" key="1">
    <citation type="submission" date="2014-11" db="EMBL/GenBank/DDBJ databases">
        <authorList>
            <person name="Otto D Thomas"/>
            <person name="Naeem Raeece"/>
        </authorList>
    </citation>
    <scope>NUCLEOTIDE SEQUENCE</scope>
</reference>
<dbReference type="AlphaFoldDB" id="A0A0G4FMR8"/>
<evidence type="ECO:0000256" key="1">
    <source>
        <dbReference type="SAM" id="MobiDB-lite"/>
    </source>
</evidence>
<feature type="compositionally biased region" description="Basic and acidic residues" evidence="1">
    <location>
        <begin position="142"/>
        <end position="158"/>
    </location>
</feature>
<protein>
    <submittedName>
        <fullName evidence="2">Uncharacterized protein</fullName>
    </submittedName>
</protein>
<accession>A0A0G4FMR8</accession>
<dbReference type="VEuPathDB" id="CryptoDB:Cvel_17846"/>
<evidence type="ECO:0000313" key="2">
    <source>
        <dbReference type="EMBL" id="CEM15544.1"/>
    </source>
</evidence>
<name>A0A0G4FMR8_9ALVE</name>
<dbReference type="EMBL" id="CDMZ01000493">
    <property type="protein sequence ID" value="CEM15544.1"/>
    <property type="molecule type" value="Genomic_DNA"/>
</dbReference>
<sequence length="158" mass="17091">MCCWCCWAVRPGNANSSSFSSCLSLGVVRLDPVRLCFELDWARRHFLPRVEASQWAATQGVATTRGGARICGGGEEEVGGAGFEWRLRASVLSRLCLSVDVCNQHIGSGPAPRLHEEGSHEYTGGDVDQGADSGTRGQVLLDEQKLPDWRDVDETGPS</sequence>